<organism evidence="2 3">
    <name type="scientific">Brevundimonas diminuta</name>
    <name type="common">Pseudomonas diminuta</name>
    <dbReference type="NCBI Taxonomy" id="293"/>
    <lineage>
        <taxon>Bacteria</taxon>
        <taxon>Pseudomonadati</taxon>
        <taxon>Pseudomonadota</taxon>
        <taxon>Alphaproteobacteria</taxon>
        <taxon>Caulobacterales</taxon>
        <taxon>Caulobacteraceae</taxon>
        <taxon>Brevundimonas</taxon>
    </lineage>
</organism>
<evidence type="ECO:0000313" key="3">
    <source>
        <dbReference type="Proteomes" id="UP000197024"/>
    </source>
</evidence>
<dbReference type="EMBL" id="CP021995">
    <property type="protein sequence ID" value="ASD26232.1"/>
    <property type="molecule type" value="Genomic_DNA"/>
</dbReference>
<feature type="transmembrane region" description="Helical" evidence="1">
    <location>
        <begin position="140"/>
        <end position="160"/>
    </location>
</feature>
<evidence type="ECO:0000313" key="2">
    <source>
        <dbReference type="EMBL" id="ASD26232.1"/>
    </source>
</evidence>
<protein>
    <recommendedName>
        <fullName evidence="4">DUF1440 domain-containing protein</fullName>
    </recommendedName>
</protein>
<accession>A0A1Z3LVJ0</accession>
<reference evidence="2 3" key="2">
    <citation type="submission" date="2017-06" db="EMBL/GenBank/DDBJ databases">
        <authorList>
            <person name="Kim H.J."/>
            <person name="Triplett B.A."/>
        </authorList>
    </citation>
    <scope>NUCLEOTIDE SEQUENCE [LARGE SCALE GENOMIC DNA]</scope>
    <source>
        <strain evidence="2 3">BZC3</strain>
    </source>
</reference>
<sequence>MVSQPAHSCSDDLPERRILVASLLAGAVDLGYALGINAASGVPPIRVLQYIASGLMGTSAFHGEGGSAAIGLAVHFGLMALFAGGVAFAMHGEPRLARHPWLTGVLGGLVLYIVMTFVAVPLSYAPPLPPASLFRQVAELAVHVAVVGPIVAFCLLNGCARKPSPSGRC</sequence>
<name>A0A1Z3LVJ0_BREDI</name>
<evidence type="ECO:0000256" key="1">
    <source>
        <dbReference type="SAM" id="Phobius"/>
    </source>
</evidence>
<feature type="transmembrane region" description="Helical" evidence="1">
    <location>
        <begin position="18"/>
        <end position="35"/>
    </location>
</feature>
<keyword evidence="1" id="KW-0812">Transmembrane</keyword>
<keyword evidence="1" id="KW-1133">Transmembrane helix</keyword>
<gene>
    <name evidence="2" type="ORF">CD943_04605</name>
</gene>
<reference evidence="2 3" key="1">
    <citation type="submission" date="2017-06" db="EMBL/GenBank/DDBJ databases">
        <title>Biodegradation of gentamicin by bacterial consortia AMQD4 in synthetic medium and raw gentamicin sewage.</title>
        <authorList>
            <person name="Chang H."/>
            <person name="Feng Y."/>
            <person name="Li Z."/>
            <person name="Xue J."/>
            <person name="Cheng D."/>
        </authorList>
    </citation>
    <scope>NUCLEOTIDE SEQUENCE [LARGE SCALE GENOMIC DNA]</scope>
    <source>
        <strain evidence="2 3">BZC3</strain>
    </source>
</reference>
<keyword evidence="1" id="KW-0472">Membrane</keyword>
<feature type="transmembrane region" description="Helical" evidence="1">
    <location>
        <begin position="101"/>
        <end position="120"/>
    </location>
</feature>
<feature type="transmembrane region" description="Helical" evidence="1">
    <location>
        <begin position="69"/>
        <end position="89"/>
    </location>
</feature>
<dbReference type="AlphaFoldDB" id="A0A1Z3LVJ0"/>
<evidence type="ECO:0008006" key="4">
    <source>
        <dbReference type="Google" id="ProtNLM"/>
    </source>
</evidence>
<dbReference type="Proteomes" id="UP000197024">
    <property type="component" value="Chromosome"/>
</dbReference>
<dbReference type="RefSeq" id="WP_088410261.1">
    <property type="nucleotide sequence ID" value="NZ_CP021995.1"/>
</dbReference>
<proteinExistence type="predicted"/>